<dbReference type="EnsemblMetazoa" id="HelroT179718">
    <property type="protein sequence ID" value="HelroP179718"/>
    <property type="gene ID" value="HelroG179718"/>
</dbReference>
<feature type="transmembrane region" description="Helical" evidence="2">
    <location>
        <begin position="126"/>
        <end position="148"/>
    </location>
</feature>
<reference evidence="5" key="1">
    <citation type="submission" date="2012-12" db="EMBL/GenBank/DDBJ databases">
        <authorList>
            <person name="Hellsten U."/>
            <person name="Grimwood J."/>
            <person name="Chapman J.A."/>
            <person name="Shapiro H."/>
            <person name="Aerts A."/>
            <person name="Otillar R.P."/>
            <person name="Terry A.Y."/>
            <person name="Boore J.L."/>
            <person name="Simakov O."/>
            <person name="Marletaz F."/>
            <person name="Cho S.-J."/>
            <person name="Edsinger-Gonzales E."/>
            <person name="Havlak P."/>
            <person name="Kuo D.-H."/>
            <person name="Larsson T."/>
            <person name="Lv J."/>
            <person name="Arendt D."/>
            <person name="Savage R."/>
            <person name="Osoegawa K."/>
            <person name="de Jong P."/>
            <person name="Lindberg D.R."/>
            <person name="Seaver E.C."/>
            <person name="Weisblat D.A."/>
            <person name="Putnam N.H."/>
            <person name="Grigoriev I.V."/>
            <person name="Rokhsar D.S."/>
        </authorList>
    </citation>
    <scope>NUCLEOTIDE SEQUENCE</scope>
</reference>
<reference evidence="3 5" key="2">
    <citation type="journal article" date="2013" name="Nature">
        <title>Insights into bilaterian evolution from three spiralian genomes.</title>
        <authorList>
            <person name="Simakov O."/>
            <person name="Marletaz F."/>
            <person name="Cho S.J."/>
            <person name="Edsinger-Gonzales E."/>
            <person name="Havlak P."/>
            <person name="Hellsten U."/>
            <person name="Kuo D.H."/>
            <person name="Larsson T."/>
            <person name="Lv J."/>
            <person name="Arendt D."/>
            <person name="Savage R."/>
            <person name="Osoegawa K."/>
            <person name="de Jong P."/>
            <person name="Grimwood J."/>
            <person name="Chapman J.A."/>
            <person name="Shapiro H."/>
            <person name="Aerts A."/>
            <person name="Otillar R.P."/>
            <person name="Terry A.Y."/>
            <person name="Boore J.L."/>
            <person name="Grigoriev I.V."/>
            <person name="Lindberg D.R."/>
            <person name="Seaver E.C."/>
            <person name="Weisblat D.A."/>
            <person name="Putnam N.H."/>
            <person name="Rokhsar D.S."/>
        </authorList>
    </citation>
    <scope>NUCLEOTIDE SEQUENCE</scope>
</reference>
<feature type="transmembrane region" description="Helical" evidence="2">
    <location>
        <begin position="182"/>
        <end position="203"/>
    </location>
</feature>
<feature type="transmembrane region" description="Helical" evidence="2">
    <location>
        <begin position="253"/>
        <end position="275"/>
    </location>
</feature>
<feature type="transmembrane region" description="Helical" evidence="2">
    <location>
        <begin position="215"/>
        <end position="241"/>
    </location>
</feature>
<keyword evidence="2" id="KW-0812">Transmembrane</keyword>
<reference evidence="4" key="3">
    <citation type="submission" date="2015-06" db="UniProtKB">
        <authorList>
            <consortium name="EnsemblMetazoa"/>
        </authorList>
    </citation>
    <scope>IDENTIFICATION</scope>
</reference>
<dbReference type="InParanoid" id="T1FF26"/>
<proteinExistence type="predicted"/>
<keyword evidence="2" id="KW-0472">Membrane</keyword>
<keyword evidence="5" id="KW-1185">Reference proteome</keyword>
<protein>
    <submittedName>
        <fullName evidence="3 4">Uncharacterized protein</fullName>
    </submittedName>
</protein>
<feature type="compositionally biased region" description="Polar residues" evidence="1">
    <location>
        <begin position="337"/>
        <end position="348"/>
    </location>
</feature>
<feature type="compositionally biased region" description="Polar residues" evidence="1">
    <location>
        <begin position="310"/>
        <end position="319"/>
    </location>
</feature>
<dbReference type="AlphaFoldDB" id="T1FF26"/>
<dbReference type="EMBL" id="AMQM01006927">
    <property type="status" value="NOT_ANNOTATED_CDS"/>
    <property type="molecule type" value="Genomic_DNA"/>
</dbReference>
<gene>
    <name evidence="4" type="primary">20207425</name>
    <name evidence="3" type="ORF">HELRODRAFT_179718</name>
</gene>
<sequence>MAQRFVPSYLHSSPSSSSGWYVPQFHGGNNFGCKFLDPVQLPAIHLPTTILQPATTQLLETANQQSIQQQAVPKVALEHGQADNVNQAQVQKVGSGEGVASVAATHVDKVAAPKAQPIKKYKYSGMVLATLASATISLGVSNTVVTALTVMTSSGSVGCFGTGNSKYDTLGPRNDVMKALDWSWVTVGLWASILIFVTGNLAGGLTQTSSQRAKALTTLGLLSLVLLIPLTFILAVLDAVLSADCMATNVTKFVTPIIIVFISALEFGVLAYIVISLRRQTMTTKQPLSLYSSAQSEQQIQRQQPAISTNNGYYPSQLDSSSSSAPVSAKRRKSAKTPNITVINLPANSSGPQAPNFIPIPYPQQSQPQNRFLQPMFYPANKPNIQRRYQPNSAFQPRRTQYQLPSRWYPGGGAGGAGMNSRVVPGAVPFFNSRRPASTNNNMMGVDRPLQYGAVRVGGVAPWIRPADCGMYGNEW</sequence>
<evidence type="ECO:0000313" key="3">
    <source>
        <dbReference type="EMBL" id="ESN95125.1"/>
    </source>
</evidence>
<feature type="region of interest" description="Disordered" evidence="1">
    <location>
        <begin position="310"/>
        <end position="348"/>
    </location>
</feature>
<keyword evidence="2" id="KW-1133">Transmembrane helix</keyword>
<organism evidence="4 5">
    <name type="scientific">Helobdella robusta</name>
    <name type="common">Californian leech</name>
    <dbReference type="NCBI Taxonomy" id="6412"/>
    <lineage>
        <taxon>Eukaryota</taxon>
        <taxon>Metazoa</taxon>
        <taxon>Spiralia</taxon>
        <taxon>Lophotrochozoa</taxon>
        <taxon>Annelida</taxon>
        <taxon>Clitellata</taxon>
        <taxon>Hirudinea</taxon>
        <taxon>Rhynchobdellida</taxon>
        <taxon>Glossiphoniidae</taxon>
        <taxon>Helobdella</taxon>
    </lineage>
</organism>
<evidence type="ECO:0000313" key="4">
    <source>
        <dbReference type="EnsemblMetazoa" id="HelroP179718"/>
    </source>
</evidence>
<dbReference type="EMBL" id="KB097542">
    <property type="protein sequence ID" value="ESN95125.1"/>
    <property type="molecule type" value="Genomic_DNA"/>
</dbReference>
<accession>T1FF26</accession>
<dbReference type="Proteomes" id="UP000015101">
    <property type="component" value="Unassembled WGS sequence"/>
</dbReference>
<dbReference type="HOGENOM" id="CLU_574007_0_0_1"/>
<dbReference type="KEGG" id="hro:HELRODRAFT_179718"/>
<evidence type="ECO:0000256" key="1">
    <source>
        <dbReference type="SAM" id="MobiDB-lite"/>
    </source>
</evidence>
<dbReference type="GeneID" id="20207425"/>
<dbReference type="CTD" id="20207425"/>
<dbReference type="RefSeq" id="XP_009026775.1">
    <property type="nucleotide sequence ID" value="XM_009028527.1"/>
</dbReference>
<evidence type="ECO:0000313" key="5">
    <source>
        <dbReference type="Proteomes" id="UP000015101"/>
    </source>
</evidence>
<name>T1FF26_HELRO</name>
<evidence type="ECO:0000256" key="2">
    <source>
        <dbReference type="SAM" id="Phobius"/>
    </source>
</evidence>